<organism evidence="1 2">
    <name type="scientific">Planotetraspora kaengkrachanensis</name>
    <dbReference type="NCBI Taxonomy" id="575193"/>
    <lineage>
        <taxon>Bacteria</taxon>
        <taxon>Bacillati</taxon>
        <taxon>Actinomycetota</taxon>
        <taxon>Actinomycetes</taxon>
        <taxon>Streptosporangiales</taxon>
        <taxon>Streptosporangiaceae</taxon>
        <taxon>Planotetraspora</taxon>
    </lineage>
</organism>
<name>A0A8J3PPT4_9ACTN</name>
<evidence type="ECO:0000313" key="2">
    <source>
        <dbReference type="Proteomes" id="UP000630097"/>
    </source>
</evidence>
<keyword evidence="2" id="KW-1185">Reference proteome</keyword>
<dbReference type="AlphaFoldDB" id="A0A8J3PPT4"/>
<protein>
    <submittedName>
        <fullName evidence="1">Uncharacterized protein</fullName>
    </submittedName>
</protein>
<dbReference type="EMBL" id="BONV01000001">
    <property type="protein sequence ID" value="GIG77402.1"/>
    <property type="molecule type" value="Genomic_DNA"/>
</dbReference>
<evidence type="ECO:0000313" key="1">
    <source>
        <dbReference type="EMBL" id="GIG77402.1"/>
    </source>
</evidence>
<reference evidence="1 2" key="1">
    <citation type="submission" date="2021-01" db="EMBL/GenBank/DDBJ databases">
        <title>Whole genome shotgun sequence of Planotetraspora kaengkrachanensis NBRC 104272.</title>
        <authorList>
            <person name="Komaki H."/>
            <person name="Tamura T."/>
        </authorList>
    </citation>
    <scope>NUCLEOTIDE SEQUENCE [LARGE SCALE GENOMIC DNA]</scope>
    <source>
        <strain evidence="1 2">NBRC 104272</strain>
    </source>
</reference>
<accession>A0A8J3PPT4</accession>
<gene>
    <name evidence="1" type="ORF">Pka01_05290</name>
</gene>
<comment type="caution">
    <text evidence="1">The sequence shown here is derived from an EMBL/GenBank/DDBJ whole genome shotgun (WGS) entry which is preliminary data.</text>
</comment>
<sequence>MSLFGLSGGRLGSRRLPSEVRTALALEPHERVISHAPIPEGDFAVATTHALHLPGGRRLPWHLMDKAVWDEEGVTVTMTDGVSHRIALPEPGLLPETVRERVTASIVASRRVQLDARGGVRLVARRVPGYDTPRWEFIFDPGLDPDDPGLRALAEQALEEVRRSLGV</sequence>
<dbReference type="Proteomes" id="UP000630097">
    <property type="component" value="Unassembled WGS sequence"/>
</dbReference>
<proteinExistence type="predicted"/>